<evidence type="ECO:0000256" key="5">
    <source>
        <dbReference type="ARBA" id="ARBA00023163"/>
    </source>
</evidence>
<dbReference type="PANTHER" id="PTHR11078">
    <property type="entry name" value="N UTILIZATION SUBSTANCE PROTEIN B-RELATED"/>
    <property type="match status" value="1"/>
</dbReference>
<keyword evidence="2 6" id="KW-0889">Transcription antitermination</keyword>
<dbReference type="HAMAP" id="MF_00073">
    <property type="entry name" value="NusB"/>
    <property type="match status" value="1"/>
</dbReference>
<comment type="function">
    <text evidence="6">Involved in transcription antitermination. Required for transcription of ribosomal RNA (rRNA) genes. Binds specifically to the boxA antiterminator sequence of the ribosomal RNA (rrn) operons.</text>
</comment>
<dbReference type="AlphaFoldDB" id="A0A9D9H115"/>
<dbReference type="SUPFAM" id="SSF48013">
    <property type="entry name" value="NusB-like"/>
    <property type="match status" value="1"/>
</dbReference>
<evidence type="ECO:0000259" key="7">
    <source>
        <dbReference type="Pfam" id="PF01029"/>
    </source>
</evidence>
<keyword evidence="5 6" id="KW-0804">Transcription</keyword>
<evidence type="ECO:0000256" key="1">
    <source>
        <dbReference type="ARBA" id="ARBA00005952"/>
    </source>
</evidence>
<comment type="caution">
    <text evidence="8">The sequence shown here is derived from an EMBL/GenBank/DDBJ whole genome shotgun (WGS) entry which is preliminary data.</text>
</comment>
<organism evidence="8 9">
    <name type="scientific">Candidatus Fimicola merdigallinarum</name>
    <dbReference type="NCBI Taxonomy" id="2840819"/>
    <lineage>
        <taxon>Bacteria</taxon>
        <taxon>Bacillati</taxon>
        <taxon>Bacillota</taxon>
        <taxon>Clostridia</taxon>
        <taxon>Lachnospirales</taxon>
        <taxon>Lachnospiraceae</taxon>
        <taxon>Lachnospiraceae incertae sedis</taxon>
        <taxon>Candidatus Fimicola</taxon>
    </lineage>
</organism>
<dbReference type="PANTHER" id="PTHR11078:SF3">
    <property type="entry name" value="ANTITERMINATION NUSB DOMAIN-CONTAINING PROTEIN"/>
    <property type="match status" value="1"/>
</dbReference>
<reference evidence="8" key="2">
    <citation type="journal article" date="2021" name="PeerJ">
        <title>Extensive microbial diversity within the chicken gut microbiome revealed by metagenomics and culture.</title>
        <authorList>
            <person name="Gilroy R."/>
            <person name="Ravi A."/>
            <person name="Getino M."/>
            <person name="Pursley I."/>
            <person name="Horton D.L."/>
            <person name="Alikhan N.F."/>
            <person name="Baker D."/>
            <person name="Gharbi K."/>
            <person name="Hall N."/>
            <person name="Watson M."/>
            <person name="Adriaenssens E.M."/>
            <person name="Foster-Nyarko E."/>
            <person name="Jarju S."/>
            <person name="Secka A."/>
            <person name="Antonio M."/>
            <person name="Oren A."/>
            <person name="Chaudhuri R.R."/>
            <person name="La Ragione R."/>
            <person name="Hildebrand F."/>
            <person name="Pallen M.J."/>
        </authorList>
    </citation>
    <scope>NUCLEOTIDE SEQUENCE</scope>
    <source>
        <strain evidence="8">F6-4510</strain>
    </source>
</reference>
<dbReference type="GO" id="GO:0005829">
    <property type="term" value="C:cytosol"/>
    <property type="evidence" value="ECO:0007669"/>
    <property type="project" value="TreeGrafter"/>
</dbReference>
<dbReference type="Pfam" id="PF01029">
    <property type="entry name" value="NusB"/>
    <property type="match status" value="1"/>
</dbReference>
<evidence type="ECO:0000256" key="4">
    <source>
        <dbReference type="ARBA" id="ARBA00023015"/>
    </source>
</evidence>
<dbReference type="GO" id="GO:0031564">
    <property type="term" value="P:transcription antitermination"/>
    <property type="evidence" value="ECO:0007669"/>
    <property type="project" value="UniProtKB-KW"/>
</dbReference>
<dbReference type="InterPro" id="IPR006027">
    <property type="entry name" value="NusB_RsmB_TIM44"/>
</dbReference>
<dbReference type="InterPro" id="IPR011605">
    <property type="entry name" value="NusB_fam"/>
</dbReference>
<name>A0A9D9H115_9FIRM</name>
<comment type="similarity">
    <text evidence="1 6">Belongs to the NusB family.</text>
</comment>
<accession>A0A9D9H115</accession>
<evidence type="ECO:0000313" key="8">
    <source>
        <dbReference type="EMBL" id="MBO8434765.1"/>
    </source>
</evidence>
<keyword evidence="4 6" id="KW-0805">Transcription regulation</keyword>
<evidence type="ECO:0000256" key="3">
    <source>
        <dbReference type="ARBA" id="ARBA00022884"/>
    </source>
</evidence>
<dbReference type="GO" id="GO:0006353">
    <property type="term" value="P:DNA-templated transcription termination"/>
    <property type="evidence" value="ECO:0007669"/>
    <property type="project" value="UniProtKB-UniRule"/>
</dbReference>
<dbReference type="Gene3D" id="1.10.940.10">
    <property type="entry name" value="NusB-like"/>
    <property type="match status" value="1"/>
</dbReference>
<evidence type="ECO:0000256" key="2">
    <source>
        <dbReference type="ARBA" id="ARBA00022814"/>
    </source>
</evidence>
<dbReference type="InterPro" id="IPR035926">
    <property type="entry name" value="NusB-like_sf"/>
</dbReference>
<dbReference type="NCBIfam" id="TIGR01951">
    <property type="entry name" value="nusB"/>
    <property type="match status" value="1"/>
</dbReference>
<proteinExistence type="inferred from homology"/>
<dbReference type="Proteomes" id="UP000823611">
    <property type="component" value="Unassembled WGS sequence"/>
</dbReference>
<sequence>MRRRDVRRNAFSLLFQLGFTDNEQETKNIFFEEAEMELSEKDKEFILRLVDGVRANVEEIDSLINSVAKKWNTTRMNSIDLTILRLAVYELKFDEETPDRVVINEAVELTKEYSPDGGPAFVNGILGKLV</sequence>
<dbReference type="EMBL" id="JADIMX010000106">
    <property type="protein sequence ID" value="MBO8434765.1"/>
    <property type="molecule type" value="Genomic_DNA"/>
</dbReference>
<protein>
    <recommendedName>
        <fullName evidence="6">Transcription antitermination protein NusB</fullName>
    </recommendedName>
    <alternativeName>
        <fullName evidence="6">Antitermination factor NusB</fullName>
    </alternativeName>
</protein>
<feature type="domain" description="NusB/RsmB/TIM44" evidence="7">
    <location>
        <begin position="5"/>
        <end position="129"/>
    </location>
</feature>
<keyword evidence="3 6" id="KW-0694">RNA-binding</keyword>
<gene>
    <name evidence="6 8" type="primary">nusB</name>
    <name evidence="8" type="ORF">IAC55_05525</name>
</gene>
<evidence type="ECO:0000256" key="6">
    <source>
        <dbReference type="HAMAP-Rule" id="MF_00073"/>
    </source>
</evidence>
<reference evidence="8" key="1">
    <citation type="submission" date="2020-10" db="EMBL/GenBank/DDBJ databases">
        <authorList>
            <person name="Gilroy R."/>
        </authorList>
    </citation>
    <scope>NUCLEOTIDE SEQUENCE</scope>
    <source>
        <strain evidence="8">F6-4510</strain>
    </source>
</reference>
<dbReference type="GO" id="GO:0003723">
    <property type="term" value="F:RNA binding"/>
    <property type="evidence" value="ECO:0007669"/>
    <property type="project" value="UniProtKB-UniRule"/>
</dbReference>
<evidence type="ECO:0000313" key="9">
    <source>
        <dbReference type="Proteomes" id="UP000823611"/>
    </source>
</evidence>